<evidence type="ECO:0000313" key="2">
    <source>
        <dbReference type="EMBL" id="GBP40336.1"/>
    </source>
</evidence>
<organism evidence="2 3">
    <name type="scientific">Eumeta variegata</name>
    <name type="common">Bagworm moth</name>
    <name type="synonym">Eumeta japonica</name>
    <dbReference type="NCBI Taxonomy" id="151549"/>
    <lineage>
        <taxon>Eukaryota</taxon>
        <taxon>Metazoa</taxon>
        <taxon>Ecdysozoa</taxon>
        <taxon>Arthropoda</taxon>
        <taxon>Hexapoda</taxon>
        <taxon>Insecta</taxon>
        <taxon>Pterygota</taxon>
        <taxon>Neoptera</taxon>
        <taxon>Endopterygota</taxon>
        <taxon>Lepidoptera</taxon>
        <taxon>Glossata</taxon>
        <taxon>Ditrysia</taxon>
        <taxon>Tineoidea</taxon>
        <taxon>Psychidae</taxon>
        <taxon>Oiketicinae</taxon>
        <taxon>Eumeta</taxon>
    </lineage>
</organism>
<evidence type="ECO:0000256" key="1">
    <source>
        <dbReference type="SAM" id="MobiDB-lite"/>
    </source>
</evidence>
<reference evidence="2 3" key="1">
    <citation type="journal article" date="2019" name="Commun. Biol.">
        <title>The bagworm genome reveals a unique fibroin gene that provides high tensile strength.</title>
        <authorList>
            <person name="Kono N."/>
            <person name="Nakamura H."/>
            <person name="Ohtoshi R."/>
            <person name="Tomita M."/>
            <person name="Numata K."/>
            <person name="Arakawa K."/>
        </authorList>
    </citation>
    <scope>NUCLEOTIDE SEQUENCE [LARGE SCALE GENOMIC DNA]</scope>
</reference>
<evidence type="ECO:0000313" key="3">
    <source>
        <dbReference type="Proteomes" id="UP000299102"/>
    </source>
</evidence>
<gene>
    <name evidence="2" type="ORF">EVAR_86482_1</name>
</gene>
<accession>A0A4C1VMJ8</accession>
<comment type="caution">
    <text evidence="2">The sequence shown here is derived from an EMBL/GenBank/DDBJ whole genome shotgun (WGS) entry which is preliminary data.</text>
</comment>
<feature type="region of interest" description="Disordered" evidence="1">
    <location>
        <begin position="123"/>
        <end position="148"/>
    </location>
</feature>
<sequence length="160" mass="17852">MDDSWRLLSRHRMSPETVTGRFPFLLPGRERGWEAAVDSRPPREGAHWDVITRCRRIASPSSNPCGKKPTLEGRPGAAQGVCPTRSSGVIPRDYDRRPLIVWRRYPNGDGRSPCGFELGDLRVRGTAPSVPQRRGEASSSSKVPSHDGTFRIDLSVYTRV</sequence>
<proteinExistence type="predicted"/>
<feature type="region of interest" description="Disordered" evidence="1">
    <location>
        <begin position="59"/>
        <end position="89"/>
    </location>
</feature>
<keyword evidence="3" id="KW-1185">Reference proteome</keyword>
<dbReference type="Proteomes" id="UP000299102">
    <property type="component" value="Unassembled WGS sequence"/>
</dbReference>
<name>A0A4C1VMJ8_EUMVA</name>
<protein>
    <submittedName>
        <fullName evidence="2">Uncharacterized protein</fullName>
    </submittedName>
</protein>
<dbReference type="AlphaFoldDB" id="A0A4C1VMJ8"/>
<dbReference type="EMBL" id="BGZK01000380">
    <property type="protein sequence ID" value="GBP40336.1"/>
    <property type="molecule type" value="Genomic_DNA"/>
</dbReference>